<sequence length="109" mass="11132">MKKVLIAASVFVLSCAGAYASSGYAFGDGTPENTYIAGSAVAGGAASHETSCSSSGITNSSRTMENNHVAGKRVPGSMMSREAPYSVCSITNSSHTPENRYTAGSDRQG</sequence>
<accession>A0A1U9JTD3</accession>
<protein>
    <recommendedName>
        <fullName evidence="5">Secreted protein</fullName>
    </recommendedName>
</protein>
<dbReference type="AlphaFoldDB" id="A0A1U9JTD3"/>
<reference evidence="3 4" key="1">
    <citation type="journal article" date="2010" name="Science">
        <title>Genomic comparison of the ants Camponotus floridanus and Harpegnathos saltator.</title>
        <authorList>
            <person name="Bonasio R."/>
            <person name="Zhang G."/>
            <person name="Ye C."/>
            <person name="Mutti N.S."/>
            <person name="Fang X."/>
            <person name="Qin N."/>
            <person name="Donahue G."/>
            <person name="Yang P."/>
            <person name="Li Q."/>
            <person name="Li C."/>
            <person name="Zhang P."/>
            <person name="Huang Z."/>
            <person name="Berger S.L."/>
            <person name="Reinberg D."/>
            <person name="Wang J."/>
            <person name="Liebig J."/>
        </authorList>
    </citation>
    <scope>NUCLEOTIDE SEQUENCE [LARGE SCALE GENOMIC DNA]</scope>
    <source>
        <strain evidence="3 4">Hsal</strain>
    </source>
</reference>
<feature type="region of interest" description="Disordered" evidence="1">
    <location>
        <begin position="89"/>
        <end position="109"/>
    </location>
</feature>
<gene>
    <name evidence="3" type="ORF">BHV28_04130</name>
</gene>
<evidence type="ECO:0000313" key="4">
    <source>
        <dbReference type="Proteomes" id="UP000188912"/>
    </source>
</evidence>
<evidence type="ECO:0000313" key="3">
    <source>
        <dbReference type="EMBL" id="AQS41126.1"/>
    </source>
</evidence>
<reference evidence="3 4" key="2">
    <citation type="journal article" date="2016" name="Sci. Rep.">
        <title>The genome of Rhizobiales bacteria in predatory ants reveals urease gene functions but no genes for nitrogen fixation.</title>
        <authorList>
            <person name="Neuvonen M.M."/>
            <person name="Tamarit D."/>
            <person name="Naslund K."/>
            <person name="Liebig J."/>
            <person name="Feldhaar H."/>
            <person name="Moran N.A."/>
            <person name="Guy L."/>
            <person name="Andersson S.G."/>
        </authorList>
    </citation>
    <scope>NUCLEOTIDE SEQUENCE [LARGE SCALE GENOMIC DNA]</scope>
    <source>
        <strain evidence="3 4">Hsal</strain>
    </source>
</reference>
<dbReference type="KEGG" id="thd:BHV28_04130"/>
<name>A0A1U9JTD3_9HYPH</name>
<dbReference type="Proteomes" id="UP000188912">
    <property type="component" value="Chromosome"/>
</dbReference>
<feature type="chain" id="PRO_5012866349" description="Secreted protein" evidence="2">
    <location>
        <begin position="21"/>
        <end position="109"/>
    </location>
</feature>
<feature type="signal peptide" evidence="2">
    <location>
        <begin position="1"/>
        <end position="20"/>
    </location>
</feature>
<dbReference type="PROSITE" id="PS51257">
    <property type="entry name" value="PROKAR_LIPOPROTEIN"/>
    <property type="match status" value="1"/>
</dbReference>
<evidence type="ECO:0000256" key="2">
    <source>
        <dbReference type="SAM" id="SignalP"/>
    </source>
</evidence>
<keyword evidence="2" id="KW-0732">Signal</keyword>
<dbReference type="EMBL" id="CP017315">
    <property type="protein sequence ID" value="AQS41126.1"/>
    <property type="molecule type" value="Genomic_DNA"/>
</dbReference>
<keyword evidence="4" id="KW-1185">Reference proteome</keyword>
<proteinExistence type="predicted"/>
<evidence type="ECO:0000256" key="1">
    <source>
        <dbReference type="SAM" id="MobiDB-lite"/>
    </source>
</evidence>
<organism evidence="3 4">
    <name type="scientific">Candidatus Tokpelaia hoelldobleri</name>
    <dbReference type="NCBI Taxonomy" id="1902579"/>
    <lineage>
        <taxon>Bacteria</taxon>
        <taxon>Pseudomonadati</taxon>
        <taxon>Pseudomonadota</taxon>
        <taxon>Alphaproteobacteria</taxon>
        <taxon>Hyphomicrobiales</taxon>
        <taxon>Candidatus Tokpelaia</taxon>
    </lineage>
</organism>
<evidence type="ECO:0008006" key="5">
    <source>
        <dbReference type="Google" id="ProtNLM"/>
    </source>
</evidence>